<evidence type="ECO:0000256" key="9">
    <source>
        <dbReference type="ARBA" id="ARBA00023002"/>
    </source>
</evidence>
<dbReference type="Gene3D" id="2.102.10.10">
    <property type="entry name" value="Rieske [2Fe-2S] iron-sulphur domain"/>
    <property type="match status" value="1"/>
</dbReference>
<evidence type="ECO:0000256" key="2">
    <source>
        <dbReference type="ARBA" id="ARBA00002149"/>
    </source>
</evidence>
<dbReference type="PRINTS" id="PR00090">
    <property type="entry name" value="RNGDIOXGNASE"/>
</dbReference>
<keyword evidence="8" id="KW-0479">Metal-binding</keyword>
<sequence length="273" mass="31896">MLHFLGLSKSNAQTFNKCTPARGLPASWYHSSKLFQLERRAIFSKKWILLTHSLRFLEAGDFISFTYADFPFFLVRGRDGRVRCFHNACRHRAYPIVQKSSGNEHILSCKYHGWSYGFTGDLAKAPRFDTVEDFDKSQHSLYPIHVHVDRLGFIWVNLQAERVDNKWEDDFGGVDQNERLTQFQFTKDYSYSHVWELSIDANWKTVMENYNECYHCPTSHPLIAGVSDISKYRVDVNKCCLEHTIINKKTSDKEDEFRRSITFFYPSTSVTAT</sequence>
<comment type="similarity">
    <text evidence="4">Belongs to the choline monooxygenase family.</text>
</comment>
<dbReference type="InterPro" id="IPR015879">
    <property type="entry name" value="Ring_hydroxy_dOase_asu_C_dom"/>
</dbReference>
<accession>A0AAJ0CJV3</accession>
<dbReference type="Pfam" id="PF00848">
    <property type="entry name" value="Ring_hydroxyl_A"/>
    <property type="match status" value="1"/>
</dbReference>
<comment type="pathway">
    <text evidence="3">Amine and polyamine biosynthesis; betaine biosynthesis via choline pathway; betaine aldehyde from choline (monooxygenase route): step 1/1.</text>
</comment>
<feature type="domain" description="Rieske" evidence="14">
    <location>
        <begin position="49"/>
        <end position="134"/>
    </location>
</feature>
<dbReference type="InterPro" id="IPR017941">
    <property type="entry name" value="Rieske_2Fe-2S"/>
</dbReference>
<dbReference type="GO" id="GO:0005506">
    <property type="term" value="F:iron ion binding"/>
    <property type="evidence" value="ECO:0007669"/>
    <property type="project" value="InterPro"/>
</dbReference>
<dbReference type="EC" id="1.14.15.7" evidence="5"/>
<evidence type="ECO:0000313" key="15">
    <source>
        <dbReference type="EMBL" id="KAK2594395.1"/>
    </source>
</evidence>
<protein>
    <recommendedName>
        <fullName evidence="6">Choline monooxygenase, chloroplastic</fullName>
        <ecNumber evidence="5">1.14.15.7</ecNumber>
    </recommendedName>
</protein>
<dbReference type="SUPFAM" id="SSF55961">
    <property type="entry name" value="Bet v1-like"/>
    <property type="match status" value="1"/>
</dbReference>
<evidence type="ECO:0000256" key="4">
    <source>
        <dbReference type="ARBA" id="ARBA00010848"/>
    </source>
</evidence>
<keyword evidence="9" id="KW-0560">Oxidoreductase</keyword>
<comment type="cofactor">
    <cofactor evidence="1">
        <name>Fe cation</name>
        <dbReference type="ChEBI" id="CHEBI:24875"/>
    </cofactor>
</comment>
<dbReference type="CDD" id="cd03469">
    <property type="entry name" value="Rieske_RO_Alpha_N"/>
    <property type="match status" value="1"/>
</dbReference>
<dbReference type="EMBL" id="JASWJB010000170">
    <property type="protein sequence ID" value="KAK2594395.1"/>
    <property type="molecule type" value="Genomic_DNA"/>
</dbReference>
<evidence type="ECO:0000256" key="7">
    <source>
        <dbReference type="ARBA" id="ARBA00022714"/>
    </source>
</evidence>
<evidence type="ECO:0000259" key="14">
    <source>
        <dbReference type="PROSITE" id="PS51296"/>
    </source>
</evidence>
<dbReference type="PROSITE" id="PS00570">
    <property type="entry name" value="RING_HYDROXYL_ALPHA"/>
    <property type="match status" value="1"/>
</dbReference>
<evidence type="ECO:0000256" key="10">
    <source>
        <dbReference type="ARBA" id="ARBA00023004"/>
    </source>
</evidence>
<dbReference type="AlphaFoldDB" id="A0AAJ0CJV3"/>
<evidence type="ECO:0000256" key="13">
    <source>
        <dbReference type="ARBA" id="ARBA00049097"/>
    </source>
</evidence>
<name>A0AAJ0CJV3_9HYPO</name>
<dbReference type="Proteomes" id="UP001251528">
    <property type="component" value="Unassembled WGS sequence"/>
</dbReference>
<evidence type="ECO:0000256" key="8">
    <source>
        <dbReference type="ARBA" id="ARBA00022723"/>
    </source>
</evidence>
<evidence type="ECO:0000256" key="12">
    <source>
        <dbReference type="ARBA" id="ARBA00023027"/>
    </source>
</evidence>
<dbReference type="InterPro" id="IPR015881">
    <property type="entry name" value="ARHD_Rieske_2Fe_2S"/>
</dbReference>
<comment type="function">
    <text evidence="2">Catalyzes the first step of the osmoprotectant glycine betaine synthesis.</text>
</comment>
<dbReference type="SUPFAM" id="SSF50022">
    <property type="entry name" value="ISP domain"/>
    <property type="match status" value="1"/>
</dbReference>
<evidence type="ECO:0000256" key="3">
    <source>
        <dbReference type="ARBA" id="ARBA00004866"/>
    </source>
</evidence>
<keyword evidence="10" id="KW-0408">Iron</keyword>
<evidence type="ECO:0000256" key="6">
    <source>
        <dbReference type="ARBA" id="ARBA00014931"/>
    </source>
</evidence>
<evidence type="ECO:0000313" key="16">
    <source>
        <dbReference type="Proteomes" id="UP001251528"/>
    </source>
</evidence>
<dbReference type="PANTHER" id="PTHR43756:SF5">
    <property type="entry name" value="CHOLINE MONOOXYGENASE, CHLOROPLASTIC"/>
    <property type="match status" value="1"/>
</dbReference>
<comment type="caution">
    <text evidence="15">The sequence shown here is derived from an EMBL/GenBank/DDBJ whole genome shotgun (WGS) entry which is preliminary data.</text>
</comment>
<evidence type="ECO:0000256" key="5">
    <source>
        <dbReference type="ARBA" id="ARBA00012763"/>
    </source>
</evidence>
<dbReference type="PROSITE" id="PS51296">
    <property type="entry name" value="RIESKE"/>
    <property type="match status" value="1"/>
</dbReference>
<reference evidence="15" key="1">
    <citation type="submission" date="2023-06" db="EMBL/GenBank/DDBJ databases">
        <title>Conoideocrella luteorostrata (Hypocreales: Clavicipitaceae), a potential biocontrol fungus for elongate hemlock scale in United States Christmas tree production areas.</title>
        <authorList>
            <person name="Barrett H."/>
            <person name="Lovett B."/>
            <person name="Macias A.M."/>
            <person name="Stajich J.E."/>
            <person name="Kasson M.T."/>
        </authorList>
    </citation>
    <scope>NUCLEOTIDE SEQUENCE</scope>
    <source>
        <strain evidence="15">ARSEF 14590</strain>
    </source>
</reference>
<keyword evidence="7" id="KW-0001">2Fe-2S</keyword>
<keyword evidence="16" id="KW-1185">Reference proteome</keyword>
<dbReference type="PANTHER" id="PTHR43756">
    <property type="entry name" value="CHOLINE MONOOXYGENASE, CHLOROPLASTIC"/>
    <property type="match status" value="1"/>
</dbReference>
<evidence type="ECO:0000256" key="11">
    <source>
        <dbReference type="ARBA" id="ARBA00023014"/>
    </source>
</evidence>
<dbReference type="GO" id="GO:0051537">
    <property type="term" value="F:2 iron, 2 sulfur cluster binding"/>
    <property type="evidence" value="ECO:0007669"/>
    <property type="project" value="UniProtKB-KW"/>
</dbReference>
<gene>
    <name evidence="15" type="ORF">QQS21_007901</name>
</gene>
<dbReference type="GO" id="GO:0019133">
    <property type="term" value="F:choline monooxygenase activity"/>
    <property type="evidence" value="ECO:0007669"/>
    <property type="project" value="UniProtKB-EC"/>
</dbReference>
<keyword evidence="11" id="KW-0411">Iron-sulfur</keyword>
<dbReference type="Gene3D" id="3.90.380.10">
    <property type="entry name" value="Naphthalene 1,2-dioxygenase Alpha Subunit, Chain A, domain 1"/>
    <property type="match status" value="1"/>
</dbReference>
<dbReference type="Pfam" id="PF00355">
    <property type="entry name" value="Rieske"/>
    <property type="match status" value="1"/>
</dbReference>
<dbReference type="InterPro" id="IPR036922">
    <property type="entry name" value="Rieske_2Fe-2S_sf"/>
</dbReference>
<comment type="catalytic activity">
    <reaction evidence="13">
        <text>choline + 2 reduced [2Fe-2S]-[ferredoxin] + O2 + 2 H(+) = betaine aldehyde hydrate + 2 oxidized [2Fe-2S]-[ferredoxin] + H2O</text>
        <dbReference type="Rhea" id="RHEA:17769"/>
        <dbReference type="Rhea" id="RHEA-COMP:10000"/>
        <dbReference type="Rhea" id="RHEA-COMP:10001"/>
        <dbReference type="ChEBI" id="CHEBI:15354"/>
        <dbReference type="ChEBI" id="CHEBI:15377"/>
        <dbReference type="ChEBI" id="CHEBI:15378"/>
        <dbReference type="ChEBI" id="CHEBI:15379"/>
        <dbReference type="ChEBI" id="CHEBI:15870"/>
        <dbReference type="ChEBI" id="CHEBI:33737"/>
        <dbReference type="ChEBI" id="CHEBI:33738"/>
        <dbReference type="EC" id="1.14.15.7"/>
    </reaction>
</comment>
<dbReference type="InterPro" id="IPR001663">
    <property type="entry name" value="Rng_hydr_dOase-A"/>
</dbReference>
<keyword evidence="12" id="KW-0520">NAD</keyword>
<organism evidence="15 16">
    <name type="scientific">Conoideocrella luteorostrata</name>
    <dbReference type="NCBI Taxonomy" id="1105319"/>
    <lineage>
        <taxon>Eukaryota</taxon>
        <taxon>Fungi</taxon>
        <taxon>Dikarya</taxon>
        <taxon>Ascomycota</taxon>
        <taxon>Pezizomycotina</taxon>
        <taxon>Sordariomycetes</taxon>
        <taxon>Hypocreomycetidae</taxon>
        <taxon>Hypocreales</taxon>
        <taxon>Clavicipitaceae</taxon>
        <taxon>Conoideocrella</taxon>
    </lineage>
</organism>
<proteinExistence type="inferred from homology"/>
<evidence type="ECO:0000256" key="1">
    <source>
        <dbReference type="ARBA" id="ARBA00001962"/>
    </source>
</evidence>